<comment type="catalytic activity">
    <reaction evidence="14">
        <text>IMP + diphosphate = hypoxanthine + 5-phospho-alpha-D-ribose 1-diphosphate</text>
        <dbReference type="Rhea" id="RHEA:17973"/>
        <dbReference type="ChEBI" id="CHEBI:17368"/>
        <dbReference type="ChEBI" id="CHEBI:33019"/>
        <dbReference type="ChEBI" id="CHEBI:58017"/>
        <dbReference type="ChEBI" id="CHEBI:58053"/>
        <dbReference type="EC" id="2.4.2.8"/>
    </reaction>
    <physiologicalReaction direction="right-to-left" evidence="14">
        <dbReference type="Rhea" id="RHEA:17975"/>
    </physiologicalReaction>
</comment>
<keyword evidence="9 15" id="KW-0479">Metal-binding</keyword>
<protein>
    <recommendedName>
        <fullName evidence="5 15">Hypoxanthine phosphoribosyltransferase</fullName>
        <ecNumber evidence="5 15">2.4.2.8</ecNumber>
    </recommendedName>
</protein>
<evidence type="ECO:0000256" key="7">
    <source>
        <dbReference type="ARBA" id="ARBA00022676"/>
    </source>
</evidence>
<reference evidence="17 18" key="1">
    <citation type="submission" date="2020-08" db="EMBL/GenBank/DDBJ databases">
        <title>Genomic Encyclopedia of Type Strains, Phase IV (KMG-IV): sequencing the most valuable type-strain genomes for metagenomic binning, comparative biology and taxonomic classification.</title>
        <authorList>
            <person name="Goeker M."/>
        </authorList>
    </citation>
    <scope>NUCLEOTIDE SEQUENCE [LARGE SCALE GENOMIC DNA]</scope>
    <source>
        <strain evidence="17 18">DSM 2461</strain>
    </source>
</reference>
<dbReference type="CDD" id="cd06223">
    <property type="entry name" value="PRTases_typeI"/>
    <property type="match status" value="1"/>
</dbReference>
<dbReference type="RefSeq" id="WP_184747631.1">
    <property type="nucleotide sequence ID" value="NZ_JACHGJ010000006.1"/>
</dbReference>
<evidence type="ECO:0000256" key="10">
    <source>
        <dbReference type="ARBA" id="ARBA00022726"/>
    </source>
</evidence>
<gene>
    <name evidence="17" type="ORF">HNR50_003061</name>
</gene>
<feature type="domain" description="Phosphoribosyltransferase" evidence="16">
    <location>
        <begin position="11"/>
        <end position="159"/>
    </location>
</feature>
<dbReference type="Pfam" id="PF00156">
    <property type="entry name" value="Pribosyltran"/>
    <property type="match status" value="1"/>
</dbReference>
<evidence type="ECO:0000256" key="8">
    <source>
        <dbReference type="ARBA" id="ARBA00022679"/>
    </source>
</evidence>
<keyword evidence="18" id="KW-1185">Reference proteome</keyword>
<organism evidence="17 18">
    <name type="scientific">Spirochaeta isovalerica</name>
    <dbReference type="NCBI Taxonomy" id="150"/>
    <lineage>
        <taxon>Bacteria</taxon>
        <taxon>Pseudomonadati</taxon>
        <taxon>Spirochaetota</taxon>
        <taxon>Spirochaetia</taxon>
        <taxon>Spirochaetales</taxon>
        <taxon>Spirochaetaceae</taxon>
        <taxon>Spirochaeta</taxon>
    </lineage>
</organism>
<dbReference type="Gene3D" id="3.40.50.2020">
    <property type="match status" value="1"/>
</dbReference>
<comment type="caution">
    <text evidence="17">The sequence shown here is derived from an EMBL/GenBank/DDBJ whole genome shotgun (WGS) entry which is preliminary data.</text>
</comment>
<dbReference type="InterPro" id="IPR050408">
    <property type="entry name" value="HGPRT"/>
</dbReference>
<evidence type="ECO:0000256" key="15">
    <source>
        <dbReference type="RuleBase" id="RU364099"/>
    </source>
</evidence>
<evidence type="ECO:0000256" key="11">
    <source>
        <dbReference type="ARBA" id="ARBA00022741"/>
    </source>
</evidence>
<dbReference type="GO" id="GO:0032264">
    <property type="term" value="P:IMP salvage"/>
    <property type="evidence" value="ECO:0007669"/>
    <property type="project" value="UniProtKB-UniPathway"/>
</dbReference>
<keyword evidence="8 15" id="KW-0808">Transferase</keyword>
<evidence type="ECO:0000259" key="16">
    <source>
        <dbReference type="Pfam" id="PF00156"/>
    </source>
</evidence>
<evidence type="ECO:0000256" key="14">
    <source>
        <dbReference type="ARBA" id="ARBA00049402"/>
    </source>
</evidence>
<dbReference type="GO" id="GO:0006166">
    <property type="term" value="P:purine ribonucleoside salvage"/>
    <property type="evidence" value="ECO:0007669"/>
    <property type="project" value="UniProtKB-KW"/>
</dbReference>
<dbReference type="EC" id="2.4.2.8" evidence="5 15"/>
<dbReference type="GO" id="GO:0000287">
    <property type="term" value="F:magnesium ion binding"/>
    <property type="evidence" value="ECO:0007669"/>
    <property type="project" value="TreeGrafter"/>
</dbReference>
<dbReference type="GO" id="GO:0004422">
    <property type="term" value="F:hypoxanthine phosphoribosyltransferase activity"/>
    <property type="evidence" value="ECO:0007669"/>
    <property type="project" value="InterPro"/>
</dbReference>
<keyword evidence="7 15" id="KW-0328">Glycosyltransferase</keyword>
<name>A0A841RDB9_9SPIO</name>
<keyword evidence="10 15" id="KW-0660">Purine salvage</keyword>
<accession>A0A841RDB9</accession>
<sequence>MNYRIEELIPASALAEKVREMGAKIEKDYRDADEIILVGLLRGSTVFLADLAREIDLDAKIDFMVVSSYGNSMNSSREVKVKKDLEEDIKDKHVIIVEDIIDTGYTLEKVREYLLLREPASLKICTLLDKPERREVNVPVDYVGFSIPDVFVIGYGIDYAQRHRNLPYVGKVIME</sequence>
<dbReference type="GO" id="GO:0000166">
    <property type="term" value="F:nucleotide binding"/>
    <property type="evidence" value="ECO:0007669"/>
    <property type="project" value="UniProtKB-KW"/>
</dbReference>
<dbReference type="GO" id="GO:0052657">
    <property type="term" value="F:guanine phosphoribosyltransferase activity"/>
    <property type="evidence" value="ECO:0007669"/>
    <property type="project" value="UniProtKB-ARBA"/>
</dbReference>
<evidence type="ECO:0000256" key="9">
    <source>
        <dbReference type="ARBA" id="ARBA00022723"/>
    </source>
</evidence>
<dbReference type="SUPFAM" id="SSF53271">
    <property type="entry name" value="PRTase-like"/>
    <property type="match status" value="1"/>
</dbReference>
<keyword evidence="11 15" id="KW-0547">Nucleotide-binding</keyword>
<dbReference type="EMBL" id="JACHGJ010000006">
    <property type="protein sequence ID" value="MBB6481381.1"/>
    <property type="molecule type" value="Genomic_DNA"/>
</dbReference>
<keyword evidence="12 15" id="KW-0460">Magnesium</keyword>
<dbReference type="GO" id="GO:0032263">
    <property type="term" value="P:GMP salvage"/>
    <property type="evidence" value="ECO:0007669"/>
    <property type="project" value="TreeGrafter"/>
</dbReference>
<comment type="similarity">
    <text evidence="4 15">Belongs to the purine/pyrimidine phosphoribosyltransferase family.</text>
</comment>
<evidence type="ECO:0000256" key="12">
    <source>
        <dbReference type="ARBA" id="ARBA00022842"/>
    </source>
</evidence>
<dbReference type="InterPro" id="IPR000836">
    <property type="entry name" value="PRTase_dom"/>
</dbReference>
<evidence type="ECO:0000256" key="5">
    <source>
        <dbReference type="ARBA" id="ARBA00011895"/>
    </source>
</evidence>
<comment type="pathway">
    <text evidence="3 15">Purine metabolism; IMP biosynthesis via salvage pathway; IMP from hypoxanthine: step 1/1.</text>
</comment>
<dbReference type="InterPro" id="IPR029057">
    <property type="entry name" value="PRTase-like"/>
</dbReference>
<comment type="catalytic activity">
    <reaction evidence="13">
        <text>GMP + diphosphate = guanine + 5-phospho-alpha-D-ribose 1-diphosphate</text>
        <dbReference type="Rhea" id="RHEA:25424"/>
        <dbReference type="ChEBI" id="CHEBI:16235"/>
        <dbReference type="ChEBI" id="CHEBI:33019"/>
        <dbReference type="ChEBI" id="CHEBI:58017"/>
        <dbReference type="ChEBI" id="CHEBI:58115"/>
        <dbReference type="EC" id="2.4.2.8"/>
    </reaction>
    <physiologicalReaction direction="right-to-left" evidence="13">
        <dbReference type="Rhea" id="RHEA:25426"/>
    </physiologicalReaction>
</comment>
<evidence type="ECO:0000256" key="4">
    <source>
        <dbReference type="ARBA" id="ARBA00008391"/>
    </source>
</evidence>
<comment type="cofactor">
    <cofactor evidence="1 15">
        <name>Mg(2+)</name>
        <dbReference type="ChEBI" id="CHEBI:18420"/>
    </cofactor>
</comment>
<dbReference type="NCBIfam" id="TIGR01203">
    <property type="entry name" value="HGPRTase"/>
    <property type="match status" value="1"/>
</dbReference>
<dbReference type="UniPathway" id="UPA00591">
    <property type="reaction ID" value="UER00648"/>
</dbReference>
<evidence type="ECO:0000256" key="3">
    <source>
        <dbReference type="ARBA" id="ARBA00004669"/>
    </source>
</evidence>
<keyword evidence="6 15" id="KW-0963">Cytoplasm</keyword>
<evidence type="ECO:0000256" key="6">
    <source>
        <dbReference type="ARBA" id="ARBA00022490"/>
    </source>
</evidence>
<dbReference type="PANTHER" id="PTHR43340:SF1">
    <property type="entry name" value="HYPOXANTHINE PHOSPHORIBOSYLTRANSFERASE"/>
    <property type="match status" value="1"/>
</dbReference>
<dbReference type="GO" id="GO:0006178">
    <property type="term" value="P:guanine salvage"/>
    <property type="evidence" value="ECO:0007669"/>
    <property type="project" value="TreeGrafter"/>
</dbReference>
<dbReference type="InterPro" id="IPR005904">
    <property type="entry name" value="Hxn_phspho_trans"/>
</dbReference>
<dbReference type="GO" id="GO:0005829">
    <property type="term" value="C:cytosol"/>
    <property type="evidence" value="ECO:0007669"/>
    <property type="project" value="TreeGrafter"/>
</dbReference>
<evidence type="ECO:0000256" key="2">
    <source>
        <dbReference type="ARBA" id="ARBA00004496"/>
    </source>
</evidence>
<comment type="subcellular location">
    <subcellularLocation>
        <location evidence="2 15">Cytoplasm</location>
    </subcellularLocation>
</comment>
<dbReference type="AlphaFoldDB" id="A0A841RDB9"/>
<proteinExistence type="inferred from homology"/>
<dbReference type="Proteomes" id="UP000587760">
    <property type="component" value="Unassembled WGS sequence"/>
</dbReference>
<evidence type="ECO:0000256" key="13">
    <source>
        <dbReference type="ARBA" id="ARBA00048811"/>
    </source>
</evidence>
<dbReference type="GO" id="GO:0046100">
    <property type="term" value="P:hypoxanthine metabolic process"/>
    <property type="evidence" value="ECO:0007669"/>
    <property type="project" value="TreeGrafter"/>
</dbReference>
<evidence type="ECO:0000313" key="17">
    <source>
        <dbReference type="EMBL" id="MBB6481381.1"/>
    </source>
</evidence>
<evidence type="ECO:0000256" key="1">
    <source>
        <dbReference type="ARBA" id="ARBA00001946"/>
    </source>
</evidence>
<evidence type="ECO:0000313" key="18">
    <source>
        <dbReference type="Proteomes" id="UP000587760"/>
    </source>
</evidence>
<dbReference type="FunFam" id="3.40.50.2020:FF:000006">
    <property type="entry name" value="Hypoxanthine phosphoribosyltransferase"/>
    <property type="match status" value="1"/>
</dbReference>
<dbReference type="PANTHER" id="PTHR43340">
    <property type="entry name" value="HYPOXANTHINE-GUANINE PHOSPHORIBOSYLTRANSFERASE"/>
    <property type="match status" value="1"/>
</dbReference>